<protein>
    <submittedName>
        <fullName evidence="5">Uncharacterized protein</fullName>
    </submittedName>
</protein>
<dbReference type="SUPFAM" id="SSF46767">
    <property type="entry name" value="Methylated DNA-protein cysteine methyltransferase, C-terminal domain"/>
    <property type="match status" value="1"/>
</dbReference>
<dbReference type="Proteomes" id="UP001500724">
    <property type="component" value="Unassembled WGS sequence"/>
</dbReference>
<evidence type="ECO:0000313" key="6">
    <source>
        <dbReference type="Proteomes" id="UP001500724"/>
    </source>
</evidence>
<gene>
    <name evidence="5" type="ORF">GCM10009535_02280</name>
</gene>
<proteinExistence type="predicted"/>
<feature type="domain" description="Methylguanine DNA methyltransferase ribonuclease-like" evidence="4">
    <location>
        <begin position="6"/>
        <end position="76"/>
    </location>
</feature>
<evidence type="ECO:0000256" key="1">
    <source>
        <dbReference type="ARBA" id="ARBA00022763"/>
    </source>
</evidence>
<evidence type="ECO:0000259" key="3">
    <source>
        <dbReference type="Pfam" id="PF01035"/>
    </source>
</evidence>
<comment type="caution">
    <text evidence="5">The sequence shown here is derived from an EMBL/GenBank/DDBJ whole genome shotgun (WGS) entry which is preliminary data.</text>
</comment>
<organism evidence="5 6">
    <name type="scientific">Streptomyces thermocarboxydovorans</name>
    <dbReference type="NCBI Taxonomy" id="59298"/>
    <lineage>
        <taxon>Bacteria</taxon>
        <taxon>Bacillati</taxon>
        <taxon>Actinomycetota</taxon>
        <taxon>Actinomycetes</taxon>
        <taxon>Kitasatosporales</taxon>
        <taxon>Streptomycetaceae</taxon>
        <taxon>Streptomyces</taxon>
    </lineage>
</organism>
<dbReference type="InterPro" id="IPR036217">
    <property type="entry name" value="MethylDNA_cys_MeTrfase_DNAb"/>
</dbReference>
<dbReference type="CDD" id="cd06445">
    <property type="entry name" value="ATase"/>
    <property type="match status" value="1"/>
</dbReference>
<evidence type="ECO:0000313" key="5">
    <source>
        <dbReference type="EMBL" id="GAA0630452.1"/>
    </source>
</evidence>
<feature type="region of interest" description="Disordered" evidence="2">
    <location>
        <begin position="243"/>
        <end position="262"/>
    </location>
</feature>
<dbReference type="SUPFAM" id="SSF53155">
    <property type="entry name" value="Methylated DNA-protein cysteine methyltransferase domain"/>
    <property type="match status" value="1"/>
</dbReference>
<dbReference type="Pfam" id="PF02870">
    <property type="entry name" value="Methyltransf_1N"/>
    <property type="match status" value="1"/>
</dbReference>
<feature type="region of interest" description="Disordered" evidence="2">
    <location>
        <begin position="267"/>
        <end position="296"/>
    </location>
</feature>
<feature type="domain" description="Methylated-DNA-[protein]-cysteine S-methyltransferase DNA binding" evidence="3">
    <location>
        <begin position="81"/>
        <end position="114"/>
    </location>
</feature>
<dbReference type="Gene3D" id="3.30.160.70">
    <property type="entry name" value="Methylated DNA-protein cysteine methyltransferase domain"/>
    <property type="match status" value="1"/>
</dbReference>
<dbReference type="EMBL" id="BAAAGU010000002">
    <property type="protein sequence ID" value="GAA0630452.1"/>
    <property type="molecule type" value="Genomic_DNA"/>
</dbReference>
<accession>A0ABN1H6I1</accession>
<dbReference type="InterPro" id="IPR014048">
    <property type="entry name" value="MethylDNA_cys_MeTrfase_DNA-bd"/>
</dbReference>
<dbReference type="InterPro" id="IPR036388">
    <property type="entry name" value="WH-like_DNA-bd_sf"/>
</dbReference>
<evidence type="ECO:0000259" key="4">
    <source>
        <dbReference type="Pfam" id="PF02870"/>
    </source>
</evidence>
<dbReference type="Pfam" id="PF01035">
    <property type="entry name" value="DNA_binding_1"/>
    <property type="match status" value="1"/>
</dbReference>
<dbReference type="PANTHER" id="PTHR10815:SF5">
    <property type="entry name" value="METHYLATED-DNA--PROTEIN-CYSTEINE METHYLTRANSFERASE"/>
    <property type="match status" value="1"/>
</dbReference>
<reference evidence="5 6" key="1">
    <citation type="journal article" date="2019" name="Int. J. Syst. Evol. Microbiol.">
        <title>The Global Catalogue of Microorganisms (GCM) 10K type strain sequencing project: providing services to taxonomists for standard genome sequencing and annotation.</title>
        <authorList>
            <consortium name="The Broad Institute Genomics Platform"/>
            <consortium name="The Broad Institute Genome Sequencing Center for Infectious Disease"/>
            <person name="Wu L."/>
            <person name="Ma J."/>
        </authorList>
    </citation>
    <scope>NUCLEOTIDE SEQUENCE [LARGE SCALE GENOMIC DNA]</scope>
    <source>
        <strain evidence="5 6">JCM 10367</strain>
    </source>
</reference>
<dbReference type="InterPro" id="IPR036631">
    <property type="entry name" value="MGMT_N_sf"/>
</dbReference>
<keyword evidence="6" id="KW-1185">Reference proteome</keyword>
<dbReference type="InterPro" id="IPR008332">
    <property type="entry name" value="MethylG_MeTrfase_N"/>
</dbReference>
<sequence length="313" mass="33094">MDMKQHTVIDSPYGPLTLVADDGVLSGLYMTDQRHRPPEEIFGARADHADTPFAEAREQLSAYFAGDLTHFTLGLRPHGTPFQRRVWAELTRIPYGETRTYGQLAAALGNPKSSGGVLDQGGARPVVHADRLAVEQEVGAQVGLRVPGGFRLQGGQGAKGRLRGGGEGLVGDGDDVGEEVPELEQAVLAGRAQQPAGRCRTDPGGERVARALVTPAARRAVMGRHGGEVGGDQVGVVSGAGGRDGSVGEDAQGFGPGQVVARPCRGPAERRVLGQEPELPRDRRGENGAVGRVPGQQRIAEVRLRRVVGRQRL</sequence>
<evidence type="ECO:0000256" key="2">
    <source>
        <dbReference type="SAM" id="MobiDB-lite"/>
    </source>
</evidence>
<feature type="compositionally biased region" description="Basic and acidic residues" evidence="2">
    <location>
        <begin position="267"/>
        <end position="286"/>
    </location>
</feature>
<dbReference type="Gene3D" id="1.10.10.10">
    <property type="entry name" value="Winged helix-like DNA-binding domain superfamily/Winged helix DNA-binding domain"/>
    <property type="match status" value="1"/>
</dbReference>
<dbReference type="PANTHER" id="PTHR10815">
    <property type="entry name" value="METHYLATED-DNA--PROTEIN-CYSTEINE METHYLTRANSFERASE"/>
    <property type="match status" value="1"/>
</dbReference>
<keyword evidence="1" id="KW-0227">DNA damage</keyword>
<name>A0ABN1H6I1_9ACTN</name>